<dbReference type="EMBL" id="JAUKZB010000005">
    <property type="protein sequence ID" value="MDO2730288.1"/>
    <property type="molecule type" value="Genomic_DNA"/>
</dbReference>
<evidence type="ECO:0000313" key="2">
    <source>
        <dbReference type="Proteomes" id="UP001174465"/>
    </source>
</evidence>
<dbReference type="Proteomes" id="UP001174465">
    <property type="component" value="Unassembled WGS sequence"/>
</dbReference>
<evidence type="ECO:0000313" key="1">
    <source>
        <dbReference type="EMBL" id="MDO2730288.1"/>
    </source>
</evidence>
<accession>A0AAW7VEY4</accession>
<sequence length="63" mass="7277">MTQEEKVMFLMRLAVETFNAHCQVPLSLSHVISLATEQMGEIDAIYNTFEAFLDKKLMAEKRQ</sequence>
<dbReference type="RefSeq" id="WP_052931385.1">
    <property type="nucleotide sequence ID" value="NZ_CP035860.1"/>
</dbReference>
<protein>
    <submittedName>
        <fullName evidence="1">Uncharacterized protein</fullName>
    </submittedName>
</protein>
<comment type="caution">
    <text evidence="1">The sequence shown here is derived from an EMBL/GenBank/DDBJ whole genome shotgun (WGS) entry which is preliminary data.</text>
</comment>
<gene>
    <name evidence="1" type="ORF">Q2V64_11115</name>
</gene>
<reference evidence="1" key="1">
    <citation type="submission" date="2023-07" db="EMBL/GenBank/DDBJ databases">
        <title>High risk of intestinal colonization with ESBL-producing Escherichia coli among soldiers of military contingents in specific geographic regions.</title>
        <authorList>
            <person name="Literacka E."/>
        </authorList>
    </citation>
    <scope>NUCLEOTIDE SEQUENCE</scope>
    <source>
        <strain evidence="1">33</strain>
    </source>
</reference>
<proteinExistence type="predicted"/>
<organism evidence="1 2">
    <name type="scientific">Escherichia coli</name>
    <dbReference type="NCBI Taxonomy" id="562"/>
    <lineage>
        <taxon>Bacteria</taxon>
        <taxon>Pseudomonadati</taxon>
        <taxon>Pseudomonadota</taxon>
        <taxon>Gammaproteobacteria</taxon>
        <taxon>Enterobacterales</taxon>
        <taxon>Enterobacteriaceae</taxon>
        <taxon>Escherichia</taxon>
    </lineage>
</organism>
<dbReference type="AlphaFoldDB" id="A0AAW7VEY4"/>
<name>A0AAW7VEY4_ECOLX</name>